<comment type="caution">
    <text evidence="2">The sequence shown here is derived from an EMBL/GenBank/DDBJ whole genome shotgun (WGS) entry which is preliminary data.</text>
</comment>
<proteinExistence type="predicted"/>
<sequence>MTEEGRIREKKARYKLLFRSSRESYSDDNSDTNRTPVASVQDDEEVLYEIDPRALEKLPERLQNNYRELFQERAERLSMKNPNFKLRQYDYMDYWPEEAFKTAEEEQPRVNKRRYPKKHKVLWELGINPASQLQSGGEKGAFRVMNPDPAPALEKGDTMARGCEAADISPAKKLLNRTFAMLPSVLNSPAEKELHPVYGLGNRDRFPGFEEIQKPAIQQRKDSSLKWSYLSNRGYFWTGRHRVKRWLSV</sequence>
<dbReference type="AlphaFoldDB" id="A0A2B7X040"/>
<name>A0A2B7X040_9EURO</name>
<evidence type="ECO:0000313" key="2">
    <source>
        <dbReference type="EMBL" id="PGH04974.1"/>
    </source>
</evidence>
<dbReference type="Proteomes" id="UP000223968">
    <property type="component" value="Unassembled WGS sequence"/>
</dbReference>
<accession>A0A2B7X040</accession>
<keyword evidence="3" id="KW-1185">Reference proteome</keyword>
<evidence type="ECO:0000256" key="1">
    <source>
        <dbReference type="SAM" id="MobiDB-lite"/>
    </source>
</evidence>
<gene>
    <name evidence="2" type="ORF">AJ79_06931</name>
</gene>
<reference evidence="2 3" key="1">
    <citation type="submission" date="2017-10" db="EMBL/GenBank/DDBJ databases">
        <title>Comparative genomics in systemic dimorphic fungi from Ajellomycetaceae.</title>
        <authorList>
            <person name="Munoz J.F."/>
            <person name="Mcewen J.G."/>
            <person name="Clay O.K."/>
            <person name="Cuomo C.A."/>
        </authorList>
    </citation>
    <scope>NUCLEOTIDE SEQUENCE [LARGE SCALE GENOMIC DNA]</scope>
    <source>
        <strain evidence="2 3">UAMH5409</strain>
    </source>
</reference>
<feature type="region of interest" description="Disordered" evidence="1">
    <location>
        <begin position="22"/>
        <end position="42"/>
    </location>
</feature>
<evidence type="ECO:0000313" key="3">
    <source>
        <dbReference type="Proteomes" id="UP000223968"/>
    </source>
</evidence>
<organism evidence="2 3">
    <name type="scientific">Helicocarpus griseus UAMH5409</name>
    <dbReference type="NCBI Taxonomy" id="1447875"/>
    <lineage>
        <taxon>Eukaryota</taxon>
        <taxon>Fungi</taxon>
        <taxon>Dikarya</taxon>
        <taxon>Ascomycota</taxon>
        <taxon>Pezizomycotina</taxon>
        <taxon>Eurotiomycetes</taxon>
        <taxon>Eurotiomycetidae</taxon>
        <taxon>Onygenales</taxon>
        <taxon>Ajellomycetaceae</taxon>
        <taxon>Helicocarpus</taxon>
    </lineage>
</organism>
<protein>
    <submittedName>
        <fullName evidence="2">Uncharacterized protein</fullName>
    </submittedName>
</protein>
<dbReference type="OrthoDB" id="4184644at2759"/>
<dbReference type="EMBL" id="PDNB01000130">
    <property type="protein sequence ID" value="PGH04974.1"/>
    <property type="molecule type" value="Genomic_DNA"/>
</dbReference>